<reference evidence="2" key="1">
    <citation type="journal article" date="2019" name="Int. J. Syst. Evol. Microbiol.">
        <title>The Global Catalogue of Microorganisms (GCM) 10K type strain sequencing project: providing services to taxonomists for standard genome sequencing and annotation.</title>
        <authorList>
            <consortium name="The Broad Institute Genomics Platform"/>
            <consortium name="The Broad Institute Genome Sequencing Center for Infectious Disease"/>
            <person name="Wu L."/>
            <person name="Ma J."/>
        </authorList>
    </citation>
    <scope>NUCLEOTIDE SEQUENCE [LARGE SCALE GENOMIC DNA]</scope>
    <source>
        <strain evidence="2">JCM 11896</strain>
    </source>
</reference>
<gene>
    <name evidence="1" type="ORF">GCM10009613_05350</name>
</gene>
<dbReference type="InterPro" id="IPR019587">
    <property type="entry name" value="Polyketide_cyclase/dehydratase"/>
</dbReference>
<proteinExistence type="predicted"/>
<dbReference type="EMBL" id="BAAAJK010000001">
    <property type="protein sequence ID" value="GAA1380665.1"/>
    <property type="molecule type" value="Genomic_DNA"/>
</dbReference>
<comment type="caution">
    <text evidence="1">The sequence shown here is derived from an EMBL/GenBank/DDBJ whole genome shotgun (WGS) entry which is preliminary data.</text>
</comment>
<dbReference type="Gene3D" id="3.30.530.20">
    <property type="match status" value="1"/>
</dbReference>
<organism evidence="1 2">
    <name type="scientific">Pseudonocardia kongjuensis</name>
    <dbReference type="NCBI Taxonomy" id="102227"/>
    <lineage>
        <taxon>Bacteria</taxon>
        <taxon>Bacillati</taxon>
        <taxon>Actinomycetota</taxon>
        <taxon>Actinomycetes</taxon>
        <taxon>Pseudonocardiales</taxon>
        <taxon>Pseudonocardiaceae</taxon>
        <taxon>Pseudonocardia</taxon>
    </lineage>
</organism>
<evidence type="ECO:0000313" key="2">
    <source>
        <dbReference type="Proteomes" id="UP001501414"/>
    </source>
</evidence>
<dbReference type="Pfam" id="PF10604">
    <property type="entry name" value="Polyketide_cyc2"/>
    <property type="match status" value="1"/>
</dbReference>
<dbReference type="PANTHER" id="PTHR36166:SF1">
    <property type="entry name" value="SRPBCC DOMAIN-CONTAINING PROTEIN"/>
    <property type="match status" value="1"/>
</dbReference>
<dbReference type="Proteomes" id="UP001501414">
    <property type="component" value="Unassembled WGS sequence"/>
</dbReference>
<evidence type="ECO:0008006" key="3">
    <source>
        <dbReference type="Google" id="ProtNLM"/>
    </source>
</evidence>
<dbReference type="PANTHER" id="PTHR36166">
    <property type="entry name" value="CHROMOSOME 9, WHOLE GENOME SHOTGUN SEQUENCE"/>
    <property type="match status" value="1"/>
</dbReference>
<accession>A0ABP4I9W1</accession>
<dbReference type="InterPro" id="IPR023393">
    <property type="entry name" value="START-like_dom_sf"/>
</dbReference>
<keyword evidence="2" id="KW-1185">Reference proteome</keyword>
<dbReference type="CDD" id="cd07822">
    <property type="entry name" value="SRPBCC_4"/>
    <property type="match status" value="1"/>
</dbReference>
<name>A0ABP4I9W1_9PSEU</name>
<sequence>MPTILSHTIDIQAPADRVWAVLTDTAAYPTWNPFMTRLEGDLVVGARLAVTVVPPGGKPNNFSPTVTEVEPGRRLAWLGRLLATWIFAGAHSFEVRPLGPGATRFTQSERFSGLLVPLLRSTLRSTEAGFAAMNTALAERAETGVRH</sequence>
<protein>
    <recommendedName>
        <fullName evidence="3">SRPBCC domain-containing protein</fullName>
    </recommendedName>
</protein>
<dbReference type="RefSeq" id="WP_344017958.1">
    <property type="nucleotide sequence ID" value="NZ_BAAAJK010000001.1"/>
</dbReference>
<dbReference type="SUPFAM" id="SSF55961">
    <property type="entry name" value="Bet v1-like"/>
    <property type="match status" value="1"/>
</dbReference>
<evidence type="ECO:0000313" key="1">
    <source>
        <dbReference type="EMBL" id="GAA1380665.1"/>
    </source>
</evidence>